<evidence type="ECO:0000313" key="2">
    <source>
        <dbReference type="Proteomes" id="UP000829398"/>
    </source>
</evidence>
<dbReference type="Proteomes" id="UP000829398">
    <property type="component" value="Chromosome 8"/>
</dbReference>
<evidence type="ECO:0000313" key="1">
    <source>
        <dbReference type="EMBL" id="KAH9698524.1"/>
    </source>
</evidence>
<organism evidence="1 2">
    <name type="scientific">Citrus sinensis</name>
    <name type="common">Sweet orange</name>
    <name type="synonym">Citrus aurantium var. sinensis</name>
    <dbReference type="NCBI Taxonomy" id="2711"/>
    <lineage>
        <taxon>Eukaryota</taxon>
        <taxon>Viridiplantae</taxon>
        <taxon>Streptophyta</taxon>
        <taxon>Embryophyta</taxon>
        <taxon>Tracheophyta</taxon>
        <taxon>Spermatophyta</taxon>
        <taxon>Magnoliopsida</taxon>
        <taxon>eudicotyledons</taxon>
        <taxon>Gunneridae</taxon>
        <taxon>Pentapetalae</taxon>
        <taxon>rosids</taxon>
        <taxon>malvids</taxon>
        <taxon>Sapindales</taxon>
        <taxon>Rutaceae</taxon>
        <taxon>Aurantioideae</taxon>
        <taxon>Citrus</taxon>
    </lineage>
</organism>
<accession>A0ACB8IMT1</accession>
<reference evidence="2" key="1">
    <citation type="journal article" date="2023" name="Hortic. Res.">
        <title>A chromosome-level phased genome enabling allele-level studies in sweet orange: a case study on citrus Huanglongbing tolerance.</title>
        <authorList>
            <person name="Wu B."/>
            <person name="Yu Q."/>
            <person name="Deng Z."/>
            <person name="Duan Y."/>
            <person name="Luo F."/>
            <person name="Gmitter F. Jr."/>
        </authorList>
    </citation>
    <scope>NUCLEOTIDE SEQUENCE [LARGE SCALE GENOMIC DNA]</scope>
    <source>
        <strain evidence="2">cv. Valencia</strain>
    </source>
</reference>
<protein>
    <submittedName>
        <fullName evidence="1">BED-type domain-containing protein</fullName>
    </submittedName>
</protein>
<sequence length="690" mass="79304">MSQSQSDNIEINSSNAPNLSRNVEDSNDNEVEEISLSTLKDKKGKKVSTAWDHFTKVTINGEKKAKCMHCNAILEAKYTSGTTSLNRHVKSCFSRSQPKIQEALQGSLKVLKREDGSCDIGFDSFDPKFLRSLIARMVVMHELPLKFVEYKGFREVMAHTNPVVKPMSRNTLKSEISKLYHIEKIKTLHMLEKNQGRVAITTDLWTASNQKKGYMVVTAHFIDNSWKLHSRILRFIYVPSPHTAEALSNELVQCLLDWNVDRKLSSMTLDNCSTNDAMVEKLLLRFDLGTLISNGKFFHMRCTAHILNLVVRDGLKVIENGVGKIRESVSYWTQTPKRFESFELAARQLKINCKKRLKLDCPTRWNSTYAMLDVALMYKSVFSRLQQHESQYKSLPSDNEWDLAATMVEHLKSFYMLTEMFSGTKYPTANLFFPLICKMKMSINGWRTSDNLAIRIMADKMVDKFEKYWNEIHPMLVVAVVLDPRYKMLLIDFYFPKIYGDTADEHIERAHKLCHDLVKEYEMKAMVLSDRQDVGLDDVPLESSSNPNKYWDVDEFETFRSRNKRVKVTKSELDRYLDDELLDTIPNFDILAFWKMHTGQYPILGELAKDILAIPVSTVASESAFSTEGRFLSPHRSRLHPNTLESLMCAQNWIWASSRGGVPENEIFAREELISDDDDDDGAQSSSCLT</sequence>
<dbReference type="EMBL" id="CM039177">
    <property type="protein sequence ID" value="KAH9698524.1"/>
    <property type="molecule type" value="Genomic_DNA"/>
</dbReference>
<comment type="caution">
    <text evidence="1">The sequence shown here is derived from an EMBL/GenBank/DDBJ whole genome shotgun (WGS) entry which is preliminary data.</text>
</comment>
<keyword evidence="2" id="KW-1185">Reference proteome</keyword>
<proteinExistence type="predicted"/>
<name>A0ACB8IMT1_CITSI</name>
<gene>
    <name evidence="1" type="ORF">KPL71_024041</name>
</gene>